<dbReference type="CDD" id="cd04182">
    <property type="entry name" value="GT_2_like_f"/>
    <property type="match status" value="1"/>
</dbReference>
<keyword evidence="3" id="KW-1185">Reference proteome</keyword>
<proteinExistence type="predicted"/>
<comment type="caution">
    <text evidence="2">The sequence shown here is derived from an EMBL/GenBank/DDBJ whole genome shotgun (WGS) entry which is preliminary data.</text>
</comment>
<dbReference type="OrthoDB" id="285216at2"/>
<name>A0A1C1A870_9BACL</name>
<feature type="domain" description="MobA-like NTP transferase" evidence="1">
    <location>
        <begin position="10"/>
        <end position="176"/>
    </location>
</feature>
<dbReference type="PANTHER" id="PTHR43777">
    <property type="entry name" value="MOLYBDENUM COFACTOR CYTIDYLYLTRANSFERASE"/>
    <property type="match status" value="1"/>
</dbReference>
<dbReference type="Gene3D" id="3.90.550.10">
    <property type="entry name" value="Spore Coat Polysaccharide Biosynthesis Protein SpsA, Chain A"/>
    <property type="match status" value="1"/>
</dbReference>
<sequence>MVTHGKKLVGIYLAAGSSRRMGTAKQCLELAEGISLGGIALTEALHSELEQVIVVVRKGDTLGWLPEEAHGHISSGRCRIAECQDADLGMAYSLRTGIQEAEALGAEGALVMLADQPFIDGAMLGRLRDGFSEGEGYDFIASGDKGVPKPPVILARGMWPAVAVLEGDAGARSLFQLPAYRGQIIEEAEQLKFMDIDTVERYEKAVKIFKHHFM</sequence>
<dbReference type="Pfam" id="PF12804">
    <property type="entry name" value="NTP_transf_3"/>
    <property type="match status" value="1"/>
</dbReference>
<reference evidence="3" key="1">
    <citation type="submission" date="2016-05" db="EMBL/GenBank/DDBJ databases">
        <title>Paenibacillus oryzae. sp. nov., isolated from the rice root.</title>
        <authorList>
            <person name="Zhang J."/>
            <person name="Zhang X."/>
        </authorList>
    </citation>
    <scope>NUCLEOTIDE SEQUENCE [LARGE SCALE GENOMIC DNA]</scope>
    <source>
        <strain evidence="3">KCTC13222</strain>
    </source>
</reference>
<protein>
    <recommendedName>
        <fullName evidence="1">MobA-like NTP transferase domain-containing protein</fullName>
    </recommendedName>
</protein>
<dbReference type="SUPFAM" id="SSF53448">
    <property type="entry name" value="Nucleotide-diphospho-sugar transferases"/>
    <property type="match status" value="1"/>
</dbReference>
<dbReference type="EMBL" id="LYPC01000009">
    <property type="protein sequence ID" value="OCT16810.1"/>
    <property type="molecule type" value="Genomic_DNA"/>
</dbReference>
<evidence type="ECO:0000259" key="1">
    <source>
        <dbReference type="Pfam" id="PF12804"/>
    </source>
</evidence>
<organism evidence="2 3">
    <name type="scientific">Paenibacillus pectinilyticus</name>
    <dbReference type="NCBI Taxonomy" id="512399"/>
    <lineage>
        <taxon>Bacteria</taxon>
        <taxon>Bacillati</taxon>
        <taxon>Bacillota</taxon>
        <taxon>Bacilli</taxon>
        <taxon>Bacillales</taxon>
        <taxon>Paenibacillaceae</taxon>
        <taxon>Paenibacillus</taxon>
    </lineage>
</organism>
<evidence type="ECO:0000313" key="2">
    <source>
        <dbReference type="EMBL" id="OCT16810.1"/>
    </source>
</evidence>
<dbReference type="PANTHER" id="PTHR43777:SF1">
    <property type="entry name" value="MOLYBDENUM COFACTOR CYTIDYLYLTRANSFERASE"/>
    <property type="match status" value="1"/>
</dbReference>
<gene>
    <name evidence="2" type="ORF">A8709_00355</name>
</gene>
<accession>A0A1C1A870</accession>
<dbReference type="InterPro" id="IPR025877">
    <property type="entry name" value="MobA-like_NTP_Trfase"/>
</dbReference>
<dbReference type="GO" id="GO:0016779">
    <property type="term" value="F:nucleotidyltransferase activity"/>
    <property type="evidence" value="ECO:0007669"/>
    <property type="project" value="UniProtKB-ARBA"/>
</dbReference>
<dbReference type="STRING" id="512399.A8709_00355"/>
<evidence type="ECO:0000313" key="3">
    <source>
        <dbReference type="Proteomes" id="UP000093309"/>
    </source>
</evidence>
<dbReference type="Proteomes" id="UP000093309">
    <property type="component" value="Unassembled WGS sequence"/>
</dbReference>
<dbReference type="InterPro" id="IPR029044">
    <property type="entry name" value="Nucleotide-diphossugar_trans"/>
</dbReference>
<dbReference type="AlphaFoldDB" id="A0A1C1A870"/>